<dbReference type="PANTHER" id="PTHR43625">
    <property type="entry name" value="AFLATOXIN B1 ALDEHYDE REDUCTASE"/>
    <property type="match status" value="1"/>
</dbReference>
<evidence type="ECO:0000313" key="4">
    <source>
        <dbReference type="EMBL" id="MDT0614625.1"/>
    </source>
</evidence>
<comment type="caution">
    <text evidence="4">The sequence shown here is derived from an EMBL/GenBank/DDBJ whole genome shotgun (WGS) entry which is preliminary data.</text>
</comment>
<dbReference type="Proteomes" id="UP001180724">
    <property type="component" value="Unassembled WGS sequence"/>
</dbReference>
<feature type="domain" description="NADP-dependent oxidoreductase" evidence="3">
    <location>
        <begin position="19"/>
        <end position="282"/>
    </location>
</feature>
<dbReference type="CDD" id="cd19088">
    <property type="entry name" value="AKR_AKR13B1"/>
    <property type="match status" value="1"/>
</dbReference>
<protein>
    <submittedName>
        <fullName evidence="4">Aldo/keto reductase</fullName>
    </submittedName>
</protein>
<proteinExistence type="predicted"/>
<dbReference type="EMBL" id="JAVRFH010000043">
    <property type="protein sequence ID" value="MDT0614625.1"/>
    <property type="molecule type" value="Genomic_DNA"/>
</dbReference>
<gene>
    <name evidence="4" type="ORF">RM812_31110</name>
</gene>
<organism evidence="4 5">
    <name type="scientific">Streptomyces lancefieldiae</name>
    <dbReference type="NCBI Taxonomy" id="3075520"/>
    <lineage>
        <taxon>Bacteria</taxon>
        <taxon>Bacillati</taxon>
        <taxon>Actinomycetota</taxon>
        <taxon>Actinomycetes</taxon>
        <taxon>Kitasatosporales</taxon>
        <taxon>Streptomycetaceae</taxon>
        <taxon>Streptomyces</taxon>
    </lineage>
</organism>
<name>A0ABU3AXM5_9ACTN</name>
<keyword evidence="5" id="KW-1185">Reference proteome</keyword>
<dbReference type="InterPro" id="IPR050791">
    <property type="entry name" value="Aldo-Keto_reductase"/>
</dbReference>
<evidence type="ECO:0000256" key="1">
    <source>
        <dbReference type="ARBA" id="ARBA00023002"/>
    </source>
</evidence>
<evidence type="ECO:0000259" key="3">
    <source>
        <dbReference type="Pfam" id="PF00248"/>
    </source>
</evidence>
<evidence type="ECO:0000313" key="5">
    <source>
        <dbReference type="Proteomes" id="UP001180724"/>
    </source>
</evidence>
<accession>A0ABU3AXM5</accession>
<dbReference type="RefSeq" id="WP_311579958.1">
    <property type="nucleotide sequence ID" value="NZ_JAVRFH010000043.1"/>
</dbReference>
<dbReference type="Gene3D" id="3.20.20.100">
    <property type="entry name" value="NADP-dependent oxidoreductase domain"/>
    <property type="match status" value="1"/>
</dbReference>
<sequence>MAQPDRTTFSLGGDLAVHRMGFGALRLTGPGHWGPPEDREAAISTARLAVDLGVSFIDTADSYGLGSSEEVLAEALRPYPDGLVIATKAGQCRPRPDQWVPCGRPEYLLQQAELSLRRLGLDRIDLFQLHRIDPKVPAAEQFGALKELQDEGKVRHIGLSKVTVAELEEAREHITVASVQNLYNLTDRHNDEVIEYCEKHSIAFIAWLPIARGELAAEGSPVTDIATELEATASQVALAWLLHRSPTIIPIPGTSSPAHLKENVAASDLVLTDDQLARLNALGRTRHADEKTGSGATTAEPQRRPRGVGAGRRATPGEPLTAALARPSSREGSPMSHR</sequence>
<feature type="region of interest" description="Disordered" evidence="2">
    <location>
        <begin position="283"/>
        <end position="338"/>
    </location>
</feature>
<evidence type="ECO:0000256" key="2">
    <source>
        <dbReference type="SAM" id="MobiDB-lite"/>
    </source>
</evidence>
<dbReference type="PANTHER" id="PTHR43625:SF40">
    <property type="entry name" value="ALDO-KETO REDUCTASE YAKC [NADP(+)]"/>
    <property type="match status" value="1"/>
</dbReference>
<dbReference type="PRINTS" id="PR00069">
    <property type="entry name" value="ALDKETRDTASE"/>
</dbReference>
<dbReference type="InterPro" id="IPR036812">
    <property type="entry name" value="NAD(P)_OxRdtase_dom_sf"/>
</dbReference>
<keyword evidence="1" id="KW-0560">Oxidoreductase</keyword>
<dbReference type="SUPFAM" id="SSF51430">
    <property type="entry name" value="NAD(P)-linked oxidoreductase"/>
    <property type="match status" value="1"/>
</dbReference>
<dbReference type="Pfam" id="PF00248">
    <property type="entry name" value="Aldo_ket_red"/>
    <property type="match status" value="1"/>
</dbReference>
<dbReference type="InterPro" id="IPR023210">
    <property type="entry name" value="NADP_OxRdtase_dom"/>
</dbReference>
<dbReference type="InterPro" id="IPR020471">
    <property type="entry name" value="AKR"/>
</dbReference>
<reference evidence="4" key="1">
    <citation type="submission" date="2024-05" db="EMBL/GenBank/DDBJ databases">
        <title>30 novel species of actinomycetes from the DSMZ collection.</title>
        <authorList>
            <person name="Nouioui I."/>
        </authorList>
    </citation>
    <scope>NUCLEOTIDE SEQUENCE</scope>
    <source>
        <strain evidence="4">DSM 40712</strain>
    </source>
</reference>